<reference evidence="2" key="1">
    <citation type="journal article" date="2014" name="Nat. Genet.">
        <title>A reference genome for common bean and genome-wide analysis of dual domestications.</title>
        <authorList>
            <person name="Schmutz J."/>
            <person name="McClean P.E."/>
            <person name="Mamidi S."/>
            <person name="Wu G.A."/>
            <person name="Cannon S.B."/>
            <person name="Grimwood J."/>
            <person name="Jenkins J."/>
            <person name="Shu S."/>
            <person name="Song Q."/>
            <person name="Chavarro C."/>
            <person name="Torres-Torres M."/>
            <person name="Geffroy V."/>
            <person name="Moghaddam S.M."/>
            <person name="Gao D."/>
            <person name="Abernathy B."/>
            <person name="Barry K."/>
            <person name="Blair M."/>
            <person name="Brick M.A."/>
            <person name="Chovatia M."/>
            <person name="Gepts P."/>
            <person name="Goodstein D.M."/>
            <person name="Gonzales M."/>
            <person name="Hellsten U."/>
            <person name="Hyten D.L."/>
            <person name="Jia G."/>
            <person name="Kelly J.D."/>
            <person name="Kudrna D."/>
            <person name="Lee R."/>
            <person name="Richard M.M."/>
            <person name="Miklas P.N."/>
            <person name="Osorno J.M."/>
            <person name="Rodrigues J."/>
            <person name="Thareau V."/>
            <person name="Urrea C.A."/>
            <person name="Wang M."/>
            <person name="Yu Y."/>
            <person name="Zhang M."/>
            <person name="Wing R.A."/>
            <person name="Cregan P.B."/>
            <person name="Rokhsar D.S."/>
            <person name="Jackson S.A."/>
        </authorList>
    </citation>
    <scope>NUCLEOTIDE SEQUENCE [LARGE SCALE GENOMIC DNA]</scope>
    <source>
        <strain evidence="2">cv. G19833</strain>
    </source>
</reference>
<dbReference type="EMBL" id="CM002295">
    <property type="protein sequence ID" value="ESW13684.1"/>
    <property type="molecule type" value="Genomic_DNA"/>
</dbReference>
<dbReference type="eggNOG" id="KOG2406">
    <property type="taxonomic scope" value="Eukaryota"/>
</dbReference>
<name>V7B7A2_PHAVU</name>
<dbReference type="OrthoDB" id="27237at2759"/>
<dbReference type="PANTHER" id="PTHR13060:SF0">
    <property type="entry name" value="PROTEIN ECDYSONELESS HOMOLOG"/>
    <property type="match status" value="1"/>
</dbReference>
<dbReference type="Gramene" id="ESW13684">
    <property type="protein sequence ID" value="ESW13684"/>
    <property type="gene ID" value="PHAVU_008G217000g"/>
</dbReference>
<sequence>MFCSVLVLSGTSNASEHNMDEDFSPVDVDVNLVKSFLDSFSSQQGLPVPASNLLGLMGVQLPQDTKKGN</sequence>
<dbReference type="AlphaFoldDB" id="V7B7A2"/>
<dbReference type="GO" id="GO:0005634">
    <property type="term" value="C:nucleus"/>
    <property type="evidence" value="ECO:0007669"/>
    <property type="project" value="TreeGrafter"/>
</dbReference>
<dbReference type="PANTHER" id="PTHR13060">
    <property type="entry name" value="SGT1 PROTEIN HSGT1 SUPPRESSOR OF GCR2"/>
    <property type="match status" value="1"/>
</dbReference>
<protein>
    <submittedName>
        <fullName evidence="1">Uncharacterized protein</fullName>
    </submittedName>
</protein>
<keyword evidence="2" id="KW-1185">Reference proteome</keyword>
<evidence type="ECO:0000313" key="1">
    <source>
        <dbReference type="EMBL" id="ESW13684.1"/>
    </source>
</evidence>
<accession>V7B7A2</accession>
<evidence type="ECO:0000313" key="2">
    <source>
        <dbReference type="Proteomes" id="UP000000226"/>
    </source>
</evidence>
<dbReference type="InterPro" id="IPR010770">
    <property type="entry name" value="Ecd"/>
</dbReference>
<proteinExistence type="predicted"/>
<gene>
    <name evidence="1" type="ORF">PHAVU_008G217000g</name>
</gene>
<organism evidence="1 2">
    <name type="scientific">Phaseolus vulgaris</name>
    <name type="common">Kidney bean</name>
    <name type="synonym">French bean</name>
    <dbReference type="NCBI Taxonomy" id="3885"/>
    <lineage>
        <taxon>Eukaryota</taxon>
        <taxon>Viridiplantae</taxon>
        <taxon>Streptophyta</taxon>
        <taxon>Embryophyta</taxon>
        <taxon>Tracheophyta</taxon>
        <taxon>Spermatophyta</taxon>
        <taxon>Magnoliopsida</taxon>
        <taxon>eudicotyledons</taxon>
        <taxon>Gunneridae</taxon>
        <taxon>Pentapetalae</taxon>
        <taxon>rosids</taxon>
        <taxon>fabids</taxon>
        <taxon>Fabales</taxon>
        <taxon>Fabaceae</taxon>
        <taxon>Papilionoideae</taxon>
        <taxon>50 kb inversion clade</taxon>
        <taxon>NPAAA clade</taxon>
        <taxon>indigoferoid/millettioid clade</taxon>
        <taxon>Phaseoleae</taxon>
        <taxon>Phaseolus</taxon>
    </lineage>
</organism>
<dbReference type="Proteomes" id="UP000000226">
    <property type="component" value="Chromosome 8"/>
</dbReference>
<dbReference type="STRING" id="3885.V7B7A2"/>